<name>A0A0A9BAN2_ARUDO</name>
<protein>
    <submittedName>
        <fullName evidence="1">Uncharacterized protein</fullName>
    </submittedName>
</protein>
<dbReference type="EMBL" id="GBRH01238682">
    <property type="protein sequence ID" value="JAD59213.1"/>
    <property type="molecule type" value="Transcribed_RNA"/>
</dbReference>
<reference evidence="1" key="2">
    <citation type="journal article" date="2015" name="Data Brief">
        <title>Shoot transcriptome of the giant reed, Arundo donax.</title>
        <authorList>
            <person name="Barrero R.A."/>
            <person name="Guerrero F.D."/>
            <person name="Moolhuijzen P."/>
            <person name="Goolsby J.A."/>
            <person name="Tidwell J."/>
            <person name="Bellgard S.E."/>
            <person name="Bellgard M.I."/>
        </authorList>
    </citation>
    <scope>NUCLEOTIDE SEQUENCE</scope>
    <source>
        <tissue evidence="1">Shoot tissue taken approximately 20 cm above the soil surface</tissue>
    </source>
</reference>
<evidence type="ECO:0000313" key="1">
    <source>
        <dbReference type="EMBL" id="JAD59213.1"/>
    </source>
</evidence>
<dbReference type="AlphaFoldDB" id="A0A0A9BAN2"/>
<accession>A0A0A9BAN2</accession>
<proteinExistence type="predicted"/>
<sequence>MDSSPAAALHPLPWLQVWHRRLHCGRRLHDLRVLAFHAVKWM</sequence>
<organism evidence="1">
    <name type="scientific">Arundo donax</name>
    <name type="common">Giant reed</name>
    <name type="synonym">Donax arundinaceus</name>
    <dbReference type="NCBI Taxonomy" id="35708"/>
    <lineage>
        <taxon>Eukaryota</taxon>
        <taxon>Viridiplantae</taxon>
        <taxon>Streptophyta</taxon>
        <taxon>Embryophyta</taxon>
        <taxon>Tracheophyta</taxon>
        <taxon>Spermatophyta</taxon>
        <taxon>Magnoliopsida</taxon>
        <taxon>Liliopsida</taxon>
        <taxon>Poales</taxon>
        <taxon>Poaceae</taxon>
        <taxon>PACMAD clade</taxon>
        <taxon>Arundinoideae</taxon>
        <taxon>Arundineae</taxon>
        <taxon>Arundo</taxon>
    </lineage>
</organism>
<reference evidence="1" key="1">
    <citation type="submission" date="2014-09" db="EMBL/GenBank/DDBJ databases">
        <authorList>
            <person name="Magalhaes I.L.F."/>
            <person name="Oliveira U."/>
            <person name="Santos F.R."/>
            <person name="Vidigal T.H.D.A."/>
            <person name="Brescovit A.D."/>
            <person name="Santos A.J."/>
        </authorList>
    </citation>
    <scope>NUCLEOTIDE SEQUENCE</scope>
    <source>
        <tissue evidence="1">Shoot tissue taken approximately 20 cm above the soil surface</tissue>
    </source>
</reference>